<evidence type="ECO:0000313" key="2">
    <source>
        <dbReference type="EMBL" id="AMN35495.1"/>
    </source>
</evidence>
<gene>
    <name evidence="2" type="ORF">JFP838_06955</name>
</gene>
<protein>
    <submittedName>
        <fullName evidence="2">Uncharacterized protein</fullName>
    </submittedName>
</protein>
<evidence type="ECO:0000256" key="1">
    <source>
        <dbReference type="SAM" id="Phobius"/>
    </source>
</evidence>
<sequence>MFESMFYSLTSFVLHGLANFGYWICLVIAVGGHFAYVSGFRNGAKWTTFSTIIYAVIQAMSGAISK</sequence>
<reference evidence="2 3" key="1">
    <citation type="journal article" date="2016" name="PLoS ONE">
        <title>Plasmid Characterization and Chromosome Analysis of Two netF+ Clostridium perfringens Isolates Associated with Foal and Canine Necrotizing Enteritis.</title>
        <authorList>
            <person name="Mehdizadeh Gohari I."/>
            <person name="Kropinski A.M."/>
            <person name="Weese S.J."/>
            <person name="Parreira V.R."/>
            <person name="Whitehead A.E."/>
            <person name="Boerlin P."/>
            <person name="Prescott J.F."/>
        </authorList>
    </citation>
    <scope>NUCLEOTIDE SEQUENCE [LARGE SCALE GENOMIC DNA]</scope>
    <source>
        <strain evidence="2 3">JP838</strain>
    </source>
</reference>
<accession>A0A127EHR5</accession>
<evidence type="ECO:0000313" key="3">
    <source>
        <dbReference type="Proteomes" id="UP000070260"/>
    </source>
</evidence>
<feature type="transmembrane region" description="Helical" evidence="1">
    <location>
        <begin position="20"/>
        <end position="39"/>
    </location>
</feature>
<keyword evidence="1" id="KW-0812">Transmembrane</keyword>
<keyword evidence="1" id="KW-1133">Transmembrane helix</keyword>
<dbReference type="AlphaFoldDB" id="A0A127EHR5"/>
<dbReference type="EMBL" id="CP010994">
    <property type="protein sequence ID" value="AMN35495.1"/>
    <property type="molecule type" value="Genomic_DNA"/>
</dbReference>
<keyword evidence="1" id="KW-0472">Membrane</keyword>
<organism evidence="2 3">
    <name type="scientific">Clostridium perfringens</name>
    <dbReference type="NCBI Taxonomy" id="1502"/>
    <lineage>
        <taxon>Bacteria</taxon>
        <taxon>Bacillati</taxon>
        <taxon>Bacillota</taxon>
        <taxon>Clostridia</taxon>
        <taxon>Eubacteriales</taxon>
        <taxon>Clostridiaceae</taxon>
        <taxon>Clostridium</taxon>
    </lineage>
</organism>
<dbReference type="OrthoDB" id="1937035at2"/>
<dbReference type="Proteomes" id="UP000070260">
    <property type="component" value="Chromosome"/>
</dbReference>
<proteinExistence type="predicted"/>
<name>A0A127EHR5_CLOPF</name>
<dbReference type="PATRIC" id="fig|1502.177.peg.1423"/>
<dbReference type="RefSeq" id="WP_061427653.1">
    <property type="nucleotide sequence ID" value="NZ_CP010994.1"/>
</dbReference>